<keyword evidence="9" id="KW-1185">Reference proteome</keyword>
<dbReference type="InterPro" id="IPR039808">
    <property type="entry name" value="Cadherin"/>
</dbReference>
<gene>
    <name evidence="10" type="primary">CDH17</name>
</gene>
<dbReference type="RefSeq" id="XP_030072513.1">
    <property type="nucleotide sequence ID" value="XM_030216653.1"/>
</dbReference>
<accession>A0A6P7Z521</accession>
<dbReference type="InterPro" id="IPR020894">
    <property type="entry name" value="Cadherin_CS"/>
</dbReference>
<evidence type="ECO:0000313" key="10">
    <source>
        <dbReference type="RefSeq" id="XP_030072513.1"/>
    </source>
</evidence>
<dbReference type="SMART" id="SM00112">
    <property type="entry name" value="CA"/>
    <property type="match status" value="6"/>
</dbReference>
<feature type="domain" description="Cadherin" evidence="8">
    <location>
        <begin position="127"/>
        <end position="341"/>
    </location>
</feature>
<feature type="chain" id="PRO_5028409797" evidence="7">
    <location>
        <begin position="20"/>
        <end position="841"/>
    </location>
</feature>
<name>A0A6P7Z521_9AMPH</name>
<dbReference type="Proteomes" id="UP000515156">
    <property type="component" value="Chromosome 1"/>
</dbReference>
<dbReference type="FunCoup" id="A0A6P7Z521">
    <property type="interactions" value="75"/>
</dbReference>
<evidence type="ECO:0000256" key="4">
    <source>
        <dbReference type="ARBA" id="ARBA00023136"/>
    </source>
</evidence>
<keyword evidence="6" id="KW-1133">Transmembrane helix</keyword>
<feature type="domain" description="Cadherin" evidence="8">
    <location>
        <begin position="342"/>
        <end position="454"/>
    </location>
</feature>
<keyword evidence="3 5" id="KW-0106">Calcium</keyword>
<organism evidence="9 10">
    <name type="scientific">Microcaecilia unicolor</name>
    <dbReference type="NCBI Taxonomy" id="1415580"/>
    <lineage>
        <taxon>Eukaryota</taxon>
        <taxon>Metazoa</taxon>
        <taxon>Chordata</taxon>
        <taxon>Craniata</taxon>
        <taxon>Vertebrata</taxon>
        <taxon>Euteleostomi</taxon>
        <taxon>Amphibia</taxon>
        <taxon>Gymnophiona</taxon>
        <taxon>Siphonopidae</taxon>
        <taxon>Microcaecilia</taxon>
    </lineage>
</organism>
<evidence type="ECO:0000256" key="3">
    <source>
        <dbReference type="ARBA" id="ARBA00022837"/>
    </source>
</evidence>
<dbReference type="PANTHER" id="PTHR24027:SF419">
    <property type="entry name" value="CADHERIN-17"/>
    <property type="match status" value="1"/>
</dbReference>
<dbReference type="FunFam" id="2.60.40.60:FF:000188">
    <property type="entry name" value="Cadherin 17"/>
    <property type="match status" value="1"/>
</dbReference>
<dbReference type="GO" id="GO:0000902">
    <property type="term" value="P:cell morphogenesis"/>
    <property type="evidence" value="ECO:0007669"/>
    <property type="project" value="TreeGrafter"/>
</dbReference>
<feature type="domain" description="Cadherin" evidence="8">
    <location>
        <begin position="572"/>
        <end position="672"/>
    </location>
</feature>
<evidence type="ECO:0000256" key="6">
    <source>
        <dbReference type="SAM" id="Phobius"/>
    </source>
</evidence>
<dbReference type="GO" id="GO:0005509">
    <property type="term" value="F:calcium ion binding"/>
    <property type="evidence" value="ECO:0007669"/>
    <property type="project" value="UniProtKB-UniRule"/>
</dbReference>
<evidence type="ECO:0000256" key="7">
    <source>
        <dbReference type="SAM" id="SignalP"/>
    </source>
</evidence>
<dbReference type="FunFam" id="2.60.40.60:FF:000183">
    <property type="entry name" value="Cadherin 17"/>
    <property type="match status" value="1"/>
</dbReference>
<dbReference type="GO" id="GO:0016339">
    <property type="term" value="P:calcium-dependent cell-cell adhesion via plasma membrane cell adhesion molecules"/>
    <property type="evidence" value="ECO:0007669"/>
    <property type="project" value="TreeGrafter"/>
</dbReference>
<dbReference type="InParanoid" id="A0A6P7Z521"/>
<keyword evidence="2" id="KW-0677">Repeat</keyword>
<evidence type="ECO:0000259" key="8">
    <source>
        <dbReference type="PROSITE" id="PS50268"/>
    </source>
</evidence>
<dbReference type="FunFam" id="2.60.40.60:FF:000152">
    <property type="entry name" value="Cadherin 17"/>
    <property type="match status" value="1"/>
</dbReference>
<evidence type="ECO:0000256" key="5">
    <source>
        <dbReference type="PROSITE-ProRule" id="PRU00043"/>
    </source>
</evidence>
<dbReference type="CDD" id="cd11304">
    <property type="entry name" value="Cadherin_repeat"/>
    <property type="match status" value="6"/>
</dbReference>
<evidence type="ECO:0000256" key="2">
    <source>
        <dbReference type="ARBA" id="ARBA00022737"/>
    </source>
</evidence>
<dbReference type="CTD" id="1015"/>
<protein>
    <submittedName>
        <fullName evidence="10">Cadherin-17</fullName>
    </submittedName>
</protein>
<dbReference type="PROSITE" id="PS50268">
    <property type="entry name" value="CADHERIN_2"/>
    <property type="match status" value="5"/>
</dbReference>
<reference evidence="10" key="1">
    <citation type="submission" date="2025-08" db="UniProtKB">
        <authorList>
            <consortium name="RefSeq"/>
        </authorList>
    </citation>
    <scope>IDENTIFICATION</scope>
</reference>
<dbReference type="InterPro" id="IPR015919">
    <property type="entry name" value="Cadherin-like_sf"/>
</dbReference>
<dbReference type="FunFam" id="2.60.40.60:FF:000151">
    <property type="entry name" value="Cadherin 17"/>
    <property type="match status" value="1"/>
</dbReference>
<dbReference type="GeneID" id="115478967"/>
<feature type="signal peptide" evidence="7">
    <location>
        <begin position="1"/>
        <end position="19"/>
    </location>
</feature>
<dbReference type="GO" id="GO:0007156">
    <property type="term" value="P:homophilic cell adhesion via plasma membrane adhesion molecules"/>
    <property type="evidence" value="ECO:0007669"/>
    <property type="project" value="InterPro"/>
</dbReference>
<feature type="transmembrane region" description="Helical" evidence="6">
    <location>
        <begin position="790"/>
        <end position="813"/>
    </location>
</feature>
<sequence>MFKLGDLILLFSLLITVNGESETTKGPLRDMEFPILEGRPVVSPLHIYQFVPSNPSSTDFRLSGEVNGIFEIASDGWLKLVGTLDREKKALYRLQISAINGRGDTMEGPYSINIIVEDINDNVPVFNQSEYFGSVRQNYFPGKPFLYVYATDLDDPSTPNAKLSYSILQQIPDPYKKLLFSINNKTGAISINHDGFQNLDPTKMDTYELLVTVKDLEGMSENAFSNNARVYITVKDNIWQSPQPQNVYENSTQPHPINITKVTWNEPGAKYELQEIEKNIWRWPFSIDQDGNIYVTRPLDREEKDQYVFLAVVKDTFGKMLSYPIKIEVNVLDINDNPPVCEKAVTIFEVQENEGMGSNIGTLLASDMDQEDTRNSLLIFRILDQNPKIPQNDLFRVDLFSGVFQLNSTGLQKKDADQYNLTVEVADEGFPTALRTICDVQIHVIDINNEIPIFEKSDYGNLTLAEDTPVGTVILEIQATDGDEPSTGSSAINYKVHQGDQKGHFEITTNPQTNKGYMKINQPLDFETFPVYDLVIQATNPEPLVKGVDYTEDSFTRVKIFVSDVNEVPVFNQSIYQAQFDEDIPVGTKLKSITAYDPEGDEISFEISNDKLNWLNIDKRTGDIFSAAPLDREKQSTYEVTVRAFQKNAEYLSSSVLFQLHLNDVNDNPPRLAKDYSDTFFCHPIAKRGSVLIEATDDDYSRFGHNLKFELGENQNIKQDWELHSINGTHANLSMKHTNFEIQQYPVHINIKERRPSPLETNVTILVYICACTDTQTCYYEVPGLEQYKVVLAVGILLGTLAFIGLIVAVVFIRLNQKKKDEKKVDATYAKTPAETSQLNI</sequence>
<dbReference type="OrthoDB" id="9946173at2759"/>
<dbReference type="GO" id="GO:0016477">
    <property type="term" value="P:cell migration"/>
    <property type="evidence" value="ECO:0007669"/>
    <property type="project" value="TreeGrafter"/>
</dbReference>
<evidence type="ECO:0000313" key="9">
    <source>
        <dbReference type="Proteomes" id="UP000515156"/>
    </source>
</evidence>
<dbReference type="GO" id="GO:0007043">
    <property type="term" value="P:cell-cell junction assembly"/>
    <property type="evidence" value="ECO:0007669"/>
    <property type="project" value="TreeGrafter"/>
</dbReference>
<dbReference type="GO" id="GO:0044331">
    <property type="term" value="P:cell-cell adhesion mediated by cadherin"/>
    <property type="evidence" value="ECO:0007669"/>
    <property type="project" value="TreeGrafter"/>
</dbReference>
<dbReference type="AlphaFoldDB" id="A0A6P7Z521"/>
<feature type="domain" description="Cadherin" evidence="8">
    <location>
        <begin position="456"/>
        <end position="571"/>
    </location>
</feature>
<keyword evidence="6" id="KW-0812">Transmembrane</keyword>
<comment type="subcellular location">
    <subcellularLocation>
        <location evidence="1">Membrane</location>
    </subcellularLocation>
</comment>
<proteinExistence type="predicted"/>
<dbReference type="Pfam" id="PF00028">
    <property type="entry name" value="Cadherin"/>
    <property type="match status" value="5"/>
</dbReference>
<keyword evidence="7" id="KW-0732">Signal</keyword>
<dbReference type="GO" id="GO:0008013">
    <property type="term" value="F:beta-catenin binding"/>
    <property type="evidence" value="ECO:0007669"/>
    <property type="project" value="TreeGrafter"/>
</dbReference>
<dbReference type="PANTHER" id="PTHR24027">
    <property type="entry name" value="CADHERIN-23"/>
    <property type="match status" value="1"/>
</dbReference>
<dbReference type="GO" id="GO:0045296">
    <property type="term" value="F:cadherin binding"/>
    <property type="evidence" value="ECO:0007669"/>
    <property type="project" value="TreeGrafter"/>
</dbReference>
<dbReference type="GO" id="GO:0034332">
    <property type="term" value="P:adherens junction organization"/>
    <property type="evidence" value="ECO:0007669"/>
    <property type="project" value="TreeGrafter"/>
</dbReference>
<dbReference type="PROSITE" id="PS00232">
    <property type="entry name" value="CADHERIN_1"/>
    <property type="match status" value="3"/>
</dbReference>
<dbReference type="KEGG" id="muo:115478967"/>
<evidence type="ECO:0000256" key="1">
    <source>
        <dbReference type="ARBA" id="ARBA00004370"/>
    </source>
</evidence>
<feature type="domain" description="Cadherin" evidence="8">
    <location>
        <begin position="48"/>
        <end position="126"/>
    </location>
</feature>
<dbReference type="GO" id="GO:0005912">
    <property type="term" value="C:adherens junction"/>
    <property type="evidence" value="ECO:0007669"/>
    <property type="project" value="TreeGrafter"/>
</dbReference>
<keyword evidence="4 6" id="KW-0472">Membrane</keyword>
<dbReference type="SUPFAM" id="SSF49313">
    <property type="entry name" value="Cadherin-like"/>
    <property type="match status" value="7"/>
</dbReference>
<dbReference type="GO" id="GO:0016342">
    <property type="term" value="C:catenin complex"/>
    <property type="evidence" value="ECO:0007669"/>
    <property type="project" value="TreeGrafter"/>
</dbReference>
<dbReference type="Gene3D" id="2.60.40.60">
    <property type="entry name" value="Cadherins"/>
    <property type="match status" value="7"/>
</dbReference>
<dbReference type="InterPro" id="IPR002126">
    <property type="entry name" value="Cadherin-like_dom"/>
</dbReference>
<dbReference type="PRINTS" id="PR00205">
    <property type="entry name" value="CADHERIN"/>
</dbReference>